<dbReference type="AlphaFoldDB" id="D3F6V2"/>
<keyword evidence="1" id="KW-0472">Membrane</keyword>
<keyword evidence="3" id="KW-1185">Reference proteome</keyword>
<evidence type="ECO:0000313" key="3">
    <source>
        <dbReference type="Proteomes" id="UP000008229"/>
    </source>
</evidence>
<sequence>MASDTQPAAASERTVFDDVAYWLTIVSVYFLVGVLFFYSGKEKLFDGDAKAPPGIERQFEGTFVATFPGVDALWAILSVIEFAVFVILVVSLIRGEFLPHRRKSILLTGLALGLLTFACLSFGQTSTGNNEGTASLYTYFGVTAIVMLLVLLLPPNRPRAWLSGIAGRDS</sequence>
<dbReference type="HOGENOM" id="CLU_1568069_0_0_11"/>
<feature type="transmembrane region" description="Helical" evidence="1">
    <location>
        <begin position="72"/>
        <end position="93"/>
    </location>
</feature>
<proteinExistence type="predicted"/>
<dbReference type="RefSeq" id="WP_012935801.1">
    <property type="nucleotide sequence ID" value="NC_013739.1"/>
</dbReference>
<feature type="transmembrane region" description="Helical" evidence="1">
    <location>
        <begin position="20"/>
        <end position="38"/>
    </location>
</feature>
<evidence type="ECO:0000256" key="1">
    <source>
        <dbReference type="SAM" id="Phobius"/>
    </source>
</evidence>
<gene>
    <name evidence="2" type="ordered locus">Cwoe_4336</name>
</gene>
<dbReference type="OrthoDB" id="9846760at2"/>
<organism evidence="2 3">
    <name type="scientific">Conexibacter woesei (strain DSM 14684 / CCUG 47730 / CIP 108061 / JCM 11494 / NBRC 100937 / ID131577)</name>
    <dbReference type="NCBI Taxonomy" id="469383"/>
    <lineage>
        <taxon>Bacteria</taxon>
        <taxon>Bacillati</taxon>
        <taxon>Actinomycetota</taxon>
        <taxon>Thermoleophilia</taxon>
        <taxon>Solirubrobacterales</taxon>
        <taxon>Conexibacteraceae</taxon>
        <taxon>Conexibacter</taxon>
    </lineage>
</organism>
<dbReference type="eggNOG" id="ENOG5031X1X">
    <property type="taxonomic scope" value="Bacteria"/>
</dbReference>
<evidence type="ECO:0000313" key="2">
    <source>
        <dbReference type="EMBL" id="ADB52750.1"/>
    </source>
</evidence>
<dbReference type="Proteomes" id="UP000008229">
    <property type="component" value="Chromosome"/>
</dbReference>
<dbReference type="STRING" id="469383.Cwoe_4336"/>
<feature type="transmembrane region" description="Helical" evidence="1">
    <location>
        <begin position="105"/>
        <end position="124"/>
    </location>
</feature>
<accession>D3F6V2</accession>
<keyword evidence="1" id="KW-1133">Transmembrane helix</keyword>
<name>D3F6V2_CONWI</name>
<dbReference type="KEGG" id="cwo:Cwoe_4336"/>
<reference evidence="2 3" key="1">
    <citation type="journal article" date="2010" name="Stand. Genomic Sci.">
        <title>Complete genome sequence of Conexibacter woesei type strain (ID131577).</title>
        <authorList>
            <person name="Pukall R."/>
            <person name="Lapidus A."/>
            <person name="Glavina Del Rio T."/>
            <person name="Copeland A."/>
            <person name="Tice H."/>
            <person name="Cheng J.-F."/>
            <person name="Lucas S."/>
            <person name="Chen F."/>
            <person name="Nolan M."/>
            <person name="Bruce D."/>
            <person name="Goodwin L."/>
            <person name="Pitluck S."/>
            <person name="Mavromatis K."/>
            <person name="Ivanova N."/>
            <person name="Ovchinnikova G."/>
            <person name="Pati A."/>
            <person name="Chen A."/>
            <person name="Palaniappan K."/>
            <person name="Land M."/>
            <person name="Hauser L."/>
            <person name="Chang Y.-J."/>
            <person name="Jeffries C.D."/>
            <person name="Chain P."/>
            <person name="Meincke L."/>
            <person name="Sims D."/>
            <person name="Brettin T."/>
            <person name="Detter J.C."/>
            <person name="Rohde M."/>
            <person name="Goeker M."/>
            <person name="Bristow J."/>
            <person name="Eisen J.A."/>
            <person name="Markowitz V."/>
            <person name="Kyrpides N.C."/>
            <person name="Klenk H.-P."/>
            <person name="Hugenholtz P."/>
        </authorList>
    </citation>
    <scope>NUCLEOTIDE SEQUENCE [LARGE SCALE GENOMIC DNA]</scope>
    <source>
        <strain evidence="3">DSM 14684 / CIP 108061 / JCM 11494 / NBRC 100937 / ID131577</strain>
    </source>
</reference>
<feature type="transmembrane region" description="Helical" evidence="1">
    <location>
        <begin position="136"/>
        <end position="153"/>
    </location>
</feature>
<reference evidence="3" key="2">
    <citation type="submission" date="2010-01" db="EMBL/GenBank/DDBJ databases">
        <title>The complete genome of Conexibacter woesei DSM 14684.</title>
        <authorList>
            <consortium name="US DOE Joint Genome Institute (JGI-PGF)"/>
            <person name="Lucas S."/>
            <person name="Copeland A."/>
            <person name="Lapidus A."/>
            <person name="Glavina del Rio T."/>
            <person name="Dalin E."/>
            <person name="Tice H."/>
            <person name="Bruce D."/>
            <person name="Goodwin L."/>
            <person name="Pitluck S."/>
            <person name="Kyrpides N."/>
            <person name="Mavromatis K."/>
            <person name="Ivanova N."/>
            <person name="Mikhailova N."/>
            <person name="Chertkov O."/>
            <person name="Brettin T."/>
            <person name="Detter J.C."/>
            <person name="Han C."/>
            <person name="Larimer F."/>
            <person name="Land M."/>
            <person name="Hauser L."/>
            <person name="Markowitz V."/>
            <person name="Cheng J.-F."/>
            <person name="Hugenholtz P."/>
            <person name="Woyke T."/>
            <person name="Wu D."/>
            <person name="Pukall R."/>
            <person name="Steenblock K."/>
            <person name="Schneider S."/>
            <person name="Klenk H.-P."/>
            <person name="Eisen J.A."/>
        </authorList>
    </citation>
    <scope>NUCLEOTIDE SEQUENCE [LARGE SCALE GENOMIC DNA]</scope>
    <source>
        <strain evidence="3">DSM 14684 / CIP 108061 / JCM 11494 / NBRC 100937 / ID131577</strain>
    </source>
</reference>
<protein>
    <submittedName>
        <fullName evidence="2">Uncharacterized protein</fullName>
    </submittedName>
</protein>
<dbReference type="EMBL" id="CP001854">
    <property type="protein sequence ID" value="ADB52750.1"/>
    <property type="molecule type" value="Genomic_DNA"/>
</dbReference>
<keyword evidence="1" id="KW-0812">Transmembrane</keyword>